<evidence type="ECO:0000313" key="3">
    <source>
        <dbReference type="Proteomes" id="UP000195766"/>
    </source>
</evidence>
<protein>
    <recommendedName>
        <fullName evidence="4">ATPase involved in DNA repair</fullName>
    </recommendedName>
</protein>
<evidence type="ECO:0008006" key="4">
    <source>
        <dbReference type="Google" id="ProtNLM"/>
    </source>
</evidence>
<dbReference type="AlphaFoldDB" id="A0A1R4GP77"/>
<accession>A0A1R4GP77</accession>
<dbReference type="PROSITE" id="PS51257">
    <property type="entry name" value="PROKAR_LIPOPROTEIN"/>
    <property type="match status" value="1"/>
</dbReference>
<reference evidence="2 3" key="1">
    <citation type="submission" date="2017-02" db="EMBL/GenBank/DDBJ databases">
        <authorList>
            <person name="Peterson S.W."/>
        </authorList>
    </citation>
    <scope>NUCLEOTIDE SEQUENCE [LARGE SCALE GENOMIC DNA]</scope>
    <source>
        <strain evidence="2 3">3F5N</strain>
    </source>
</reference>
<keyword evidence="1" id="KW-0732">Signal</keyword>
<dbReference type="Proteomes" id="UP000195766">
    <property type="component" value="Unassembled WGS sequence"/>
</dbReference>
<feature type="signal peptide" evidence="1">
    <location>
        <begin position="1"/>
        <end position="20"/>
    </location>
</feature>
<dbReference type="RefSeq" id="WP_087141638.1">
    <property type="nucleotide sequence ID" value="NZ_FUIE01000081.1"/>
</dbReference>
<evidence type="ECO:0000256" key="1">
    <source>
        <dbReference type="SAM" id="SignalP"/>
    </source>
</evidence>
<proteinExistence type="predicted"/>
<gene>
    <name evidence="2" type="ORF">FM111_14290</name>
</gene>
<evidence type="ECO:0000313" key="2">
    <source>
        <dbReference type="EMBL" id="SJM69692.1"/>
    </source>
</evidence>
<dbReference type="EMBL" id="FUIE01000081">
    <property type="protein sequence ID" value="SJM69692.1"/>
    <property type="molecule type" value="Genomic_DNA"/>
</dbReference>
<feature type="chain" id="PRO_5012232857" description="ATPase involved in DNA repair" evidence="1">
    <location>
        <begin position="21"/>
        <end position="71"/>
    </location>
</feature>
<name>A0A1R4GP77_BREDI</name>
<organism evidence="2 3">
    <name type="scientific">Brevundimonas diminuta 3F5N</name>
    <dbReference type="NCBI Taxonomy" id="1255603"/>
    <lineage>
        <taxon>Bacteria</taxon>
        <taxon>Pseudomonadati</taxon>
        <taxon>Pseudomonadota</taxon>
        <taxon>Alphaproteobacteria</taxon>
        <taxon>Caulobacterales</taxon>
        <taxon>Caulobacteraceae</taxon>
        <taxon>Brevundimonas</taxon>
    </lineage>
</organism>
<sequence>MKTKAAALMFALAAPMLASACAPYEADPVSVYQWERKVQEIERREAERQRLCQTLDKESARYQRDCAGVKS</sequence>